<evidence type="ECO:0008006" key="3">
    <source>
        <dbReference type="Google" id="ProtNLM"/>
    </source>
</evidence>
<reference evidence="1 2" key="1">
    <citation type="submission" date="2021-03" db="EMBL/GenBank/DDBJ databases">
        <title>Genomic Encyclopedia of Type Strains, Phase IV (KMG-IV): sequencing the most valuable type-strain genomes for metagenomic binning, comparative biology and taxonomic classification.</title>
        <authorList>
            <person name="Goeker M."/>
        </authorList>
    </citation>
    <scope>NUCLEOTIDE SEQUENCE [LARGE SCALE GENOMIC DNA]</scope>
    <source>
        <strain evidence="1 2">DSM 101872</strain>
    </source>
</reference>
<dbReference type="RefSeq" id="WP_209687048.1">
    <property type="nucleotide sequence ID" value="NZ_JAGGLU010000008.1"/>
</dbReference>
<evidence type="ECO:0000313" key="1">
    <source>
        <dbReference type="EMBL" id="MBP2058304.1"/>
    </source>
</evidence>
<protein>
    <recommendedName>
        <fullName evidence="3">Transposase</fullName>
    </recommendedName>
</protein>
<dbReference type="EMBL" id="JAGGLU010000008">
    <property type="protein sequence ID" value="MBP2058304.1"/>
    <property type="molecule type" value="Genomic_DNA"/>
</dbReference>
<accession>A0ABS4MF73</accession>
<comment type="caution">
    <text evidence="1">The sequence shown here is derived from an EMBL/GenBank/DDBJ whole genome shotgun (WGS) entry which is preliminary data.</text>
</comment>
<keyword evidence="2" id="KW-1185">Reference proteome</keyword>
<evidence type="ECO:0000313" key="2">
    <source>
        <dbReference type="Proteomes" id="UP001519292"/>
    </source>
</evidence>
<sequence length="61" mass="6983">MHSAIKYYIEQNPQARFHGKTAGEVKAEAMKGVVNICPIALNPRIIKYKEELKRKQKVNSN</sequence>
<name>A0ABS4MF73_9LACO</name>
<dbReference type="Proteomes" id="UP001519292">
    <property type="component" value="Unassembled WGS sequence"/>
</dbReference>
<gene>
    <name evidence="1" type="ORF">J2Z60_001483</name>
</gene>
<organism evidence="1 2">
    <name type="scientific">Lactobacillus colini</name>
    <dbReference type="NCBI Taxonomy" id="1819254"/>
    <lineage>
        <taxon>Bacteria</taxon>
        <taxon>Bacillati</taxon>
        <taxon>Bacillota</taxon>
        <taxon>Bacilli</taxon>
        <taxon>Lactobacillales</taxon>
        <taxon>Lactobacillaceae</taxon>
        <taxon>Lactobacillus</taxon>
    </lineage>
</organism>
<proteinExistence type="predicted"/>